<dbReference type="EnsemblPlants" id="OMERI07G19260.1">
    <property type="protein sequence ID" value="OMERI07G19260.1"/>
    <property type="gene ID" value="OMERI07G19260"/>
</dbReference>
<dbReference type="Gramene" id="OMERI07G19260.1">
    <property type="protein sequence ID" value="OMERI07G19260.1"/>
    <property type="gene ID" value="OMERI07G19260"/>
</dbReference>
<sequence length="66" mass="7376">MAGPITSLVMTSDTISISQSYAIRLAINLQRIQQRGRMDAEEKNQLQNLLMDAQNGTIGEADLFFF</sequence>
<dbReference type="Proteomes" id="UP000008021">
    <property type="component" value="Chromosome 7"/>
</dbReference>
<accession>A0A0E0EEP6</accession>
<name>A0A0E0EEP6_9ORYZ</name>
<dbReference type="HOGENOM" id="CLU_2835524_0_0_1"/>
<evidence type="ECO:0000313" key="1">
    <source>
        <dbReference type="EnsemblPlants" id="OMERI07G19260.1"/>
    </source>
</evidence>
<reference evidence="1" key="1">
    <citation type="submission" date="2015-04" db="UniProtKB">
        <authorList>
            <consortium name="EnsemblPlants"/>
        </authorList>
    </citation>
    <scope>IDENTIFICATION</scope>
</reference>
<keyword evidence="2" id="KW-1185">Reference proteome</keyword>
<organism evidence="1">
    <name type="scientific">Oryza meridionalis</name>
    <dbReference type="NCBI Taxonomy" id="40149"/>
    <lineage>
        <taxon>Eukaryota</taxon>
        <taxon>Viridiplantae</taxon>
        <taxon>Streptophyta</taxon>
        <taxon>Embryophyta</taxon>
        <taxon>Tracheophyta</taxon>
        <taxon>Spermatophyta</taxon>
        <taxon>Magnoliopsida</taxon>
        <taxon>Liliopsida</taxon>
        <taxon>Poales</taxon>
        <taxon>Poaceae</taxon>
        <taxon>BOP clade</taxon>
        <taxon>Oryzoideae</taxon>
        <taxon>Oryzeae</taxon>
        <taxon>Oryzinae</taxon>
        <taxon>Oryza</taxon>
    </lineage>
</organism>
<protein>
    <submittedName>
        <fullName evidence="1">Uncharacterized protein</fullName>
    </submittedName>
</protein>
<proteinExistence type="predicted"/>
<reference evidence="1" key="2">
    <citation type="submission" date="2018-05" db="EMBL/GenBank/DDBJ databases">
        <title>OmerRS3 (Oryza meridionalis Reference Sequence Version 3).</title>
        <authorList>
            <person name="Zhang J."/>
            <person name="Kudrna D."/>
            <person name="Lee S."/>
            <person name="Talag J."/>
            <person name="Welchert J."/>
            <person name="Wing R.A."/>
        </authorList>
    </citation>
    <scope>NUCLEOTIDE SEQUENCE [LARGE SCALE GENOMIC DNA]</scope>
    <source>
        <strain evidence="1">cv. OR44</strain>
    </source>
</reference>
<dbReference type="AlphaFoldDB" id="A0A0E0EEP6"/>
<evidence type="ECO:0000313" key="2">
    <source>
        <dbReference type="Proteomes" id="UP000008021"/>
    </source>
</evidence>